<dbReference type="AlphaFoldDB" id="A0A2H0VDW8"/>
<accession>A0A2H0VDW8</accession>
<reference evidence="2" key="1">
    <citation type="submission" date="2017-09" db="EMBL/GenBank/DDBJ databases">
        <title>Depth-based differentiation of microbial function through sediment-hosted aquifers and enrichment of novel symbionts in the deep terrestrial subsurface.</title>
        <authorList>
            <person name="Probst A.J."/>
            <person name="Ladd B."/>
            <person name="Jarett J.K."/>
            <person name="Geller-Mcgrath D.E."/>
            <person name="Sieber C.M.K."/>
            <person name="Emerson J.B."/>
            <person name="Anantharaman K."/>
            <person name="Thomas B.C."/>
            <person name="Malmstrom R."/>
            <person name="Stieglmeier M."/>
            <person name="Klingl A."/>
            <person name="Woyke T."/>
            <person name="Ryan C.M."/>
            <person name="Banfield J.F."/>
        </authorList>
    </citation>
    <scope>NUCLEOTIDE SEQUENCE [LARGE SCALE GENOMIC DNA]</scope>
</reference>
<evidence type="ECO:0000313" key="2">
    <source>
        <dbReference type="Proteomes" id="UP000230557"/>
    </source>
</evidence>
<organism evidence="1 2">
    <name type="scientific">Candidatus Doudnabacteria bacterium CG10_big_fil_rev_8_21_14_0_10_41_10</name>
    <dbReference type="NCBI Taxonomy" id="1974551"/>
    <lineage>
        <taxon>Bacteria</taxon>
        <taxon>Candidatus Doudnaibacteriota</taxon>
    </lineage>
</organism>
<evidence type="ECO:0000313" key="1">
    <source>
        <dbReference type="EMBL" id="PIR97302.1"/>
    </source>
</evidence>
<dbReference type="EMBL" id="PFAJ01000029">
    <property type="protein sequence ID" value="PIR97302.1"/>
    <property type="molecule type" value="Genomic_DNA"/>
</dbReference>
<protein>
    <submittedName>
        <fullName evidence="1">Uncharacterized protein</fullName>
    </submittedName>
</protein>
<name>A0A2H0VDW8_9BACT</name>
<sequence length="65" mass="7942">MHHFVDKQLAEDFLQVVEVEHDIRLNPGWFELRINPSRFILGPQSTKKLNAYIFYHRQYIWKRGD</sequence>
<proteinExistence type="predicted"/>
<dbReference type="Proteomes" id="UP000230557">
    <property type="component" value="Unassembled WGS sequence"/>
</dbReference>
<comment type="caution">
    <text evidence="1">The sequence shown here is derived from an EMBL/GenBank/DDBJ whole genome shotgun (WGS) entry which is preliminary data.</text>
</comment>
<gene>
    <name evidence="1" type="ORF">COT91_02095</name>
</gene>